<gene>
    <name evidence="1" type="ORF">J2X12_002875</name>
</gene>
<evidence type="ECO:0000313" key="2">
    <source>
        <dbReference type="Proteomes" id="UP001262032"/>
    </source>
</evidence>
<evidence type="ECO:0000313" key="1">
    <source>
        <dbReference type="EMBL" id="MDR7164837.1"/>
    </source>
</evidence>
<dbReference type="AlphaFoldDB" id="A0AAW8NFF3"/>
<dbReference type="EMBL" id="JAVDWN010000010">
    <property type="protein sequence ID" value="MDR7164837.1"/>
    <property type="molecule type" value="Genomic_DNA"/>
</dbReference>
<comment type="caution">
    <text evidence="1">The sequence shown here is derived from an EMBL/GenBank/DDBJ whole genome shotgun (WGS) entry which is preliminary data.</text>
</comment>
<organism evidence="1 2">
    <name type="scientific">Pseudarthrobacter oxydans</name>
    <name type="common">Arthrobacter oxydans</name>
    <dbReference type="NCBI Taxonomy" id="1671"/>
    <lineage>
        <taxon>Bacteria</taxon>
        <taxon>Bacillati</taxon>
        <taxon>Actinomycetota</taxon>
        <taxon>Actinomycetes</taxon>
        <taxon>Micrococcales</taxon>
        <taxon>Micrococcaceae</taxon>
        <taxon>Pseudarthrobacter</taxon>
    </lineage>
</organism>
<dbReference type="Proteomes" id="UP001262032">
    <property type="component" value="Unassembled WGS sequence"/>
</dbReference>
<proteinExistence type="predicted"/>
<name>A0AAW8NFF3_PSEOX</name>
<accession>A0AAW8NFF3</accession>
<sequence length="74" mass="8241">MSARRKFRLTATHPTGRVIVSEDSKLRNVQLTLSYSLYDNGYADKRTAQTACMLKPGERLELAGAHFSIEQVAA</sequence>
<reference evidence="1" key="1">
    <citation type="submission" date="2023-07" db="EMBL/GenBank/DDBJ databases">
        <title>Sorghum-associated microbial communities from plants grown in Nebraska, USA.</title>
        <authorList>
            <person name="Schachtman D."/>
        </authorList>
    </citation>
    <scope>NUCLEOTIDE SEQUENCE</scope>
    <source>
        <strain evidence="1">BE261</strain>
    </source>
</reference>
<dbReference type="GeneID" id="97424211"/>
<dbReference type="RefSeq" id="WP_310114117.1">
    <property type="nucleotide sequence ID" value="NZ_JAVDTN010000017.1"/>
</dbReference>
<protein>
    <submittedName>
        <fullName evidence="1">Uncharacterized protein</fullName>
    </submittedName>
</protein>